<keyword evidence="2" id="KW-0418">Kinase</keyword>
<comment type="subcellular location">
    <subcellularLocation>
        <location evidence="1">Cell membrane</location>
        <topology evidence="1">Lipid-anchor</topology>
    </subcellularLocation>
</comment>
<dbReference type="InterPro" id="IPR001245">
    <property type="entry name" value="Ser-Thr/Tyr_kinase_cat_dom"/>
</dbReference>
<dbReference type="InterPro" id="IPR000719">
    <property type="entry name" value="Prot_kinase_dom"/>
</dbReference>
<dbReference type="Gene3D" id="3.30.200.20">
    <property type="entry name" value="Phosphorylase Kinase, domain 1"/>
    <property type="match status" value="1"/>
</dbReference>
<proteinExistence type="predicted"/>
<reference evidence="7 8" key="1">
    <citation type="journal article" date="2024" name="G3 (Bethesda)">
        <title>Genome assembly of Hibiscus sabdariffa L. provides insights into metabolisms of medicinal natural products.</title>
        <authorList>
            <person name="Kim T."/>
        </authorList>
    </citation>
    <scope>NUCLEOTIDE SEQUENCE [LARGE SCALE GENOMIC DNA]</scope>
    <source>
        <strain evidence="7">TK-2024</strain>
        <tissue evidence="7">Old leaves</tissue>
    </source>
</reference>
<sequence>MSWWSCCRSEEHHRNGSCKKKHNVGCADKTTTRNGKTLRSFMHTLSLKSAMFNQCEDGSKQKIAEEIKKIGKAKVSATIFTFRELVVATDNFNPDNLVGEGGFGRVYQGYIEAIDRVLKHLHLLFISWSEAIGLEYKDENSCPTEGKDHVSTRVMGTYGYCAPEYARTGKLTTKSDVYSFGVVFLELISGRRAIDLGRPFEEQYLVAWAEPLFKDRQKFTLMADTLLEGNYPVKGLCQALAVAAMCLQEDAVKRPLIADVVTAIDYLARPKENINIDAEVQINSCLPDKYSREGSTELPD</sequence>
<evidence type="ECO:0000259" key="6">
    <source>
        <dbReference type="PROSITE" id="PS50011"/>
    </source>
</evidence>
<evidence type="ECO:0000313" key="7">
    <source>
        <dbReference type="EMBL" id="KAK8974095.1"/>
    </source>
</evidence>
<keyword evidence="2" id="KW-0723">Serine/threonine-protein kinase</keyword>
<comment type="caution">
    <text evidence="7">The sequence shown here is derived from an EMBL/GenBank/DDBJ whole genome shotgun (WGS) entry which is preliminary data.</text>
</comment>
<dbReference type="Proteomes" id="UP001396334">
    <property type="component" value="Unassembled WGS sequence"/>
</dbReference>
<keyword evidence="5" id="KW-0067">ATP-binding</keyword>
<protein>
    <recommendedName>
        <fullName evidence="6">Protein kinase domain-containing protein</fullName>
    </recommendedName>
</protein>
<keyword evidence="2" id="KW-0808">Transferase</keyword>
<dbReference type="SUPFAM" id="SSF56112">
    <property type="entry name" value="Protein kinase-like (PK-like)"/>
    <property type="match status" value="1"/>
</dbReference>
<dbReference type="SMART" id="SM00220">
    <property type="entry name" value="S_TKc"/>
    <property type="match status" value="1"/>
</dbReference>
<dbReference type="EMBL" id="JBBPBN010000172">
    <property type="protein sequence ID" value="KAK8974095.1"/>
    <property type="molecule type" value="Genomic_DNA"/>
</dbReference>
<evidence type="ECO:0000256" key="3">
    <source>
        <dbReference type="ARBA" id="ARBA00023136"/>
    </source>
</evidence>
<keyword evidence="4" id="KW-0449">Lipoprotein</keyword>
<accession>A0ABR2ND49</accession>
<gene>
    <name evidence="7" type="ORF">V6N11_064583</name>
</gene>
<dbReference type="InterPro" id="IPR017441">
    <property type="entry name" value="Protein_kinase_ATP_BS"/>
</dbReference>
<dbReference type="PROSITE" id="PS50011">
    <property type="entry name" value="PROTEIN_KINASE_DOM"/>
    <property type="match status" value="1"/>
</dbReference>
<feature type="binding site" evidence="5">
    <location>
        <position position="119"/>
    </location>
    <ligand>
        <name>ATP</name>
        <dbReference type="ChEBI" id="CHEBI:30616"/>
    </ligand>
</feature>
<keyword evidence="8" id="KW-1185">Reference proteome</keyword>
<evidence type="ECO:0000256" key="2">
    <source>
        <dbReference type="ARBA" id="ARBA00022527"/>
    </source>
</evidence>
<dbReference type="PANTHER" id="PTHR47985">
    <property type="entry name" value="OS07G0668900 PROTEIN"/>
    <property type="match status" value="1"/>
</dbReference>
<evidence type="ECO:0000256" key="1">
    <source>
        <dbReference type="ARBA" id="ARBA00004193"/>
    </source>
</evidence>
<dbReference type="InterPro" id="IPR011009">
    <property type="entry name" value="Kinase-like_dom_sf"/>
</dbReference>
<evidence type="ECO:0000256" key="5">
    <source>
        <dbReference type="PROSITE-ProRule" id="PRU10141"/>
    </source>
</evidence>
<name>A0ABR2ND49_9ROSI</name>
<dbReference type="Gene3D" id="1.10.510.10">
    <property type="entry name" value="Transferase(Phosphotransferase) domain 1"/>
    <property type="match status" value="1"/>
</dbReference>
<organism evidence="7 8">
    <name type="scientific">Hibiscus sabdariffa</name>
    <name type="common">roselle</name>
    <dbReference type="NCBI Taxonomy" id="183260"/>
    <lineage>
        <taxon>Eukaryota</taxon>
        <taxon>Viridiplantae</taxon>
        <taxon>Streptophyta</taxon>
        <taxon>Embryophyta</taxon>
        <taxon>Tracheophyta</taxon>
        <taxon>Spermatophyta</taxon>
        <taxon>Magnoliopsida</taxon>
        <taxon>eudicotyledons</taxon>
        <taxon>Gunneridae</taxon>
        <taxon>Pentapetalae</taxon>
        <taxon>rosids</taxon>
        <taxon>malvids</taxon>
        <taxon>Malvales</taxon>
        <taxon>Malvaceae</taxon>
        <taxon>Malvoideae</taxon>
        <taxon>Hibiscus</taxon>
    </lineage>
</organism>
<feature type="domain" description="Protein kinase" evidence="6">
    <location>
        <begin position="1"/>
        <end position="267"/>
    </location>
</feature>
<dbReference type="PANTHER" id="PTHR47985:SF37">
    <property type="entry name" value="PROTEIN KINASE SUPERFAMILY PROTEIN"/>
    <property type="match status" value="1"/>
</dbReference>
<dbReference type="PROSITE" id="PS00107">
    <property type="entry name" value="PROTEIN_KINASE_ATP"/>
    <property type="match status" value="1"/>
</dbReference>
<evidence type="ECO:0000256" key="4">
    <source>
        <dbReference type="ARBA" id="ARBA00023288"/>
    </source>
</evidence>
<dbReference type="Pfam" id="PF07714">
    <property type="entry name" value="PK_Tyr_Ser-Thr"/>
    <property type="match status" value="1"/>
</dbReference>
<keyword evidence="5" id="KW-0547">Nucleotide-binding</keyword>
<evidence type="ECO:0000313" key="8">
    <source>
        <dbReference type="Proteomes" id="UP001396334"/>
    </source>
</evidence>
<keyword evidence="3" id="KW-0472">Membrane</keyword>